<dbReference type="Proteomes" id="UP001143304">
    <property type="component" value="Unassembled WGS sequence"/>
</dbReference>
<evidence type="ECO:0000256" key="9">
    <source>
        <dbReference type="RuleBase" id="RU369079"/>
    </source>
</evidence>
<reference evidence="11" key="1">
    <citation type="submission" date="2019-02" db="EMBL/GenBank/DDBJ databases">
        <authorList>
            <person name="Li S.-H."/>
        </authorList>
    </citation>
    <scope>NUCLEOTIDE SEQUENCE</scope>
    <source>
        <strain evidence="11">IMCC11814</strain>
    </source>
</reference>
<proteinExistence type="inferred from homology"/>
<keyword evidence="4 9" id="KW-0997">Cell inner membrane</keyword>
<feature type="transmembrane region" description="Helical" evidence="9">
    <location>
        <begin position="21"/>
        <end position="41"/>
    </location>
</feature>
<keyword evidence="6 9" id="KW-1133">Transmembrane helix</keyword>
<feature type="transmembrane region" description="Helical" evidence="9">
    <location>
        <begin position="131"/>
        <end position="152"/>
    </location>
</feature>
<gene>
    <name evidence="11" type="ORF">EYC82_12605</name>
</gene>
<dbReference type="PANTHER" id="PTHR35011">
    <property type="entry name" value="2,3-DIKETO-L-GULONATE TRAP TRANSPORTER SMALL PERMEASE PROTEIN YIAM"/>
    <property type="match status" value="1"/>
</dbReference>
<keyword evidence="7 9" id="KW-0472">Membrane</keyword>
<accession>A0ABT3T814</accession>
<dbReference type="PANTHER" id="PTHR35011:SF4">
    <property type="entry name" value="SLL1102 PROTEIN"/>
    <property type="match status" value="1"/>
</dbReference>
<comment type="subcellular location">
    <subcellularLocation>
        <location evidence="1 9">Cell inner membrane</location>
        <topology evidence="1 9">Multi-pass membrane protein</topology>
    </subcellularLocation>
</comment>
<keyword evidence="3" id="KW-1003">Cell membrane</keyword>
<evidence type="ECO:0000259" key="10">
    <source>
        <dbReference type="Pfam" id="PF04290"/>
    </source>
</evidence>
<name>A0ABT3T814_9GAMM</name>
<keyword evidence="5 9" id="KW-0812">Transmembrane</keyword>
<dbReference type="InterPro" id="IPR055348">
    <property type="entry name" value="DctQ"/>
</dbReference>
<evidence type="ECO:0000256" key="5">
    <source>
        <dbReference type="ARBA" id="ARBA00022692"/>
    </source>
</evidence>
<dbReference type="Pfam" id="PF04290">
    <property type="entry name" value="DctQ"/>
    <property type="match status" value="1"/>
</dbReference>
<evidence type="ECO:0000256" key="1">
    <source>
        <dbReference type="ARBA" id="ARBA00004429"/>
    </source>
</evidence>
<feature type="transmembrane region" description="Helical" evidence="9">
    <location>
        <begin position="53"/>
        <end position="70"/>
    </location>
</feature>
<dbReference type="RefSeq" id="WP_279249898.1">
    <property type="nucleotide sequence ID" value="NZ_SHNO01000001.1"/>
</dbReference>
<dbReference type="InterPro" id="IPR007387">
    <property type="entry name" value="TRAP_DctQ"/>
</dbReference>
<evidence type="ECO:0000256" key="2">
    <source>
        <dbReference type="ARBA" id="ARBA00022448"/>
    </source>
</evidence>
<feature type="domain" description="Tripartite ATP-independent periplasmic transporters DctQ component" evidence="10">
    <location>
        <begin position="29"/>
        <end position="161"/>
    </location>
</feature>
<comment type="function">
    <text evidence="9">Part of the tripartite ATP-independent periplasmic (TRAP) transport system.</text>
</comment>
<comment type="caution">
    <text evidence="11">The sequence shown here is derived from an EMBL/GenBank/DDBJ whole genome shotgun (WGS) entry which is preliminary data.</text>
</comment>
<evidence type="ECO:0000256" key="6">
    <source>
        <dbReference type="ARBA" id="ARBA00022989"/>
    </source>
</evidence>
<protein>
    <recommendedName>
        <fullName evidence="9">TRAP transporter small permease protein</fullName>
    </recommendedName>
</protein>
<evidence type="ECO:0000313" key="12">
    <source>
        <dbReference type="Proteomes" id="UP001143304"/>
    </source>
</evidence>
<evidence type="ECO:0000256" key="7">
    <source>
        <dbReference type="ARBA" id="ARBA00023136"/>
    </source>
</evidence>
<feature type="transmembrane region" description="Helical" evidence="9">
    <location>
        <begin position="91"/>
        <end position="111"/>
    </location>
</feature>
<sequence>MTFVHAVVHIVDRFTDRCGRVLAWLSLAMALTVGLIVVLRYGFSIGSIPLQESVIYLHASLFLLGASYALKNGAHVRVDIFYRRFSRRGQAWIDSLGGIIFLLPLCTFIFLSSWDYVFESWSMFESSPEPGGIPAVYLLKSLIPLAAANLALQGVAEILRNALVLAGSSAR</sequence>
<keyword evidence="2 9" id="KW-0813">Transport</keyword>
<evidence type="ECO:0000256" key="8">
    <source>
        <dbReference type="ARBA" id="ARBA00038436"/>
    </source>
</evidence>
<evidence type="ECO:0000256" key="4">
    <source>
        <dbReference type="ARBA" id="ARBA00022519"/>
    </source>
</evidence>
<evidence type="ECO:0000256" key="3">
    <source>
        <dbReference type="ARBA" id="ARBA00022475"/>
    </source>
</evidence>
<dbReference type="EMBL" id="SHNO01000001">
    <property type="protein sequence ID" value="MCX2978199.1"/>
    <property type="molecule type" value="Genomic_DNA"/>
</dbReference>
<comment type="similarity">
    <text evidence="8 9">Belongs to the TRAP transporter small permease family.</text>
</comment>
<organism evidence="11 12">
    <name type="scientific">Candidatus Marimicrobium litorale</name>
    <dbReference type="NCBI Taxonomy" id="2518991"/>
    <lineage>
        <taxon>Bacteria</taxon>
        <taxon>Pseudomonadati</taxon>
        <taxon>Pseudomonadota</taxon>
        <taxon>Gammaproteobacteria</taxon>
        <taxon>Cellvibrionales</taxon>
        <taxon>Halieaceae</taxon>
        <taxon>Marimicrobium</taxon>
    </lineage>
</organism>
<evidence type="ECO:0000313" key="11">
    <source>
        <dbReference type="EMBL" id="MCX2978199.1"/>
    </source>
</evidence>
<keyword evidence="12" id="KW-1185">Reference proteome</keyword>
<comment type="subunit">
    <text evidence="9">The complex comprises the extracytoplasmic solute receptor protein and the two transmembrane proteins.</text>
</comment>